<evidence type="ECO:0000313" key="3">
    <source>
        <dbReference type="Proteomes" id="UP001172630"/>
    </source>
</evidence>
<dbReference type="InterPro" id="IPR036291">
    <property type="entry name" value="NAD(P)-bd_dom_sf"/>
</dbReference>
<proteinExistence type="predicted"/>
<organism evidence="2 3">
    <name type="scientific">Rhizobium calliandrae</name>
    <dbReference type="NCBI Taxonomy" id="1312182"/>
    <lineage>
        <taxon>Bacteria</taxon>
        <taxon>Pseudomonadati</taxon>
        <taxon>Pseudomonadota</taxon>
        <taxon>Alphaproteobacteria</taxon>
        <taxon>Hyphomicrobiales</taxon>
        <taxon>Rhizobiaceae</taxon>
        <taxon>Rhizobium/Agrobacterium group</taxon>
        <taxon>Rhizobium</taxon>
    </lineage>
</organism>
<feature type="domain" description="NAD(P)-binding" evidence="1">
    <location>
        <begin position="10"/>
        <end position="204"/>
    </location>
</feature>
<name>A0ABT7KM37_9HYPH</name>
<dbReference type="InterPro" id="IPR016040">
    <property type="entry name" value="NAD(P)-bd_dom"/>
</dbReference>
<comment type="caution">
    <text evidence="2">The sequence shown here is derived from an EMBL/GenBank/DDBJ whole genome shotgun (WGS) entry which is preliminary data.</text>
</comment>
<evidence type="ECO:0000259" key="1">
    <source>
        <dbReference type="Pfam" id="PF13460"/>
    </source>
</evidence>
<dbReference type="SUPFAM" id="SSF51735">
    <property type="entry name" value="NAD(P)-binding Rossmann-fold domains"/>
    <property type="match status" value="1"/>
</dbReference>
<dbReference type="Proteomes" id="UP001172630">
    <property type="component" value="Unassembled WGS sequence"/>
</dbReference>
<reference evidence="2" key="1">
    <citation type="submission" date="2023-06" db="EMBL/GenBank/DDBJ databases">
        <title>Phylogenetic Diversity of Rhizobium strains.</title>
        <authorList>
            <person name="Moura F.T."/>
            <person name="Helene L.C.F."/>
            <person name="Hungria M."/>
        </authorList>
    </citation>
    <scope>NUCLEOTIDE SEQUENCE</scope>
    <source>
        <strain evidence="2">CCGE524</strain>
    </source>
</reference>
<protein>
    <submittedName>
        <fullName evidence="2">NAD(P)H-binding protein</fullName>
    </submittedName>
</protein>
<dbReference type="Gene3D" id="3.40.50.720">
    <property type="entry name" value="NAD(P)-binding Rossmann-like Domain"/>
    <property type="match status" value="1"/>
</dbReference>
<accession>A0ABT7KM37</accession>
<keyword evidence="3" id="KW-1185">Reference proteome</keyword>
<dbReference type="PANTHER" id="PTHR43355">
    <property type="entry name" value="FLAVIN REDUCTASE (NADPH)"/>
    <property type="match status" value="1"/>
</dbReference>
<dbReference type="InterPro" id="IPR051606">
    <property type="entry name" value="Polyketide_Oxido-like"/>
</dbReference>
<dbReference type="RefSeq" id="WP_285883287.1">
    <property type="nucleotide sequence ID" value="NZ_JARFYN010000056.1"/>
</dbReference>
<evidence type="ECO:0000313" key="2">
    <source>
        <dbReference type="EMBL" id="MDL2409689.1"/>
    </source>
</evidence>
<dbReference type="EMBL" id="JARFYN010000056">
    <property type="protein sequence ID" value="MDL2409689.1"/>
    <property type="molecule type" value="Genomic_DNA"/>
</dbReference>
<sequence>MQARKIAVFGASGGIGAQVVQQALDRGDTVTAVVRTQAQFDLVHARLSVVRVPALTDIGELTLALKDVEAVISGVGPRGPKDGPVASTATSAILLSMECAGVRRLVAVSAVPVGAVPHGESALNRFVILPLIGRLLQDLYADLTEMEHEIRQSNIDWTIVRPPKLSNKPLTEVYRWQVGGNVPRGYSISRANVAHAMLRALDDPQTIKQPVGVAE</sequence>
<dbReference type="Pfam" id="PF13460">
    <property type="entry name" value="NAD_binding_10"/>
    <property type="match status" value="1"/>
</dbReference>
<gene>
    <name evidence="2" type="ORF">PY650_29520</name>
</gene>
<dbReference type="PANTHER" id="PTHR43355:SF2">
    <property type="entry name" value="FLAVIN REDUCTASE (NADPH)"/>
    <property type="match status" value="1"/>
</dbReference>